<dbReference type="InterPro" id="IPR051446">
    <property type="entry name" value="HTH_trans_reg/aminotransferase"/>
</dbReference>
<dbReference type="InterPro" id="IPR015421">
    <property type="entry name" value="PyrdxlP-dep_Trfase_major"/>
</dbReference>
<keyword evidence="8" id="KW-1185">Reference proteome</keyword>
<evidence type="ECO:0000313" key="8">
    <source>
        <dbReference type="Proteomes" id="UP000233293"/>
    </source>
</evidence>
<keyword evidence="3" id="KW-0805">Transcription regulation</keyword>
<dbReference type="GO" id="GO:0003677">
    <property type="term" value="F:DNA binding"/>
    <property type="evidence" value="ECO:0007669"/>
    <property type="project" value="UniProtKB-KW"/>
</dbReference>
<dbReference type="PANTHER" id="PTHR46577:SF1">
    <property type="entry name" value="HTH-TYPE TRANSCRIPTIONAL REGULATORY PROTEIN GABR"/>
    <property type="match status" value="1"/>
</dbReference>
<dbReference type="InterPro" id="IPR004839">
    <property type="entry name" value="Aminotransferase_I/II_large"/>
</dbReference>
<name>A0A2N3PVT6_9PROT</name>
<dbReference type="OrthoDB" id="9808770at2"/>
<evidence type="ECO:0000256" key="4">
    <source>
        <dbReference type="ARBA" id="ARBA00023125"/>
    </source>
</evidence>
<dbReference type="InterPro" id="IPR000524">
    <property type="entry name" value="Tscrpt_reg_HTH_GntR"/>
</dbReference>
<dbReference type="EMBL" id="PIUM01000010">
    <property type="protein sequence ID" value="PKU24522.1"/>
    <property type="molecule type" value="Genomic_DNA"/>
</dbReference>
<proteinExistence type="inferred from homology"/>
<dbReference type="PROSITE" id="PS50949">
    <property type="entry name" value="HTH_GNTR"/>
    <property type="match status" value="1"/>
</dbReference>
<dbReference type="GO" id="GO:0030170">
    <property type="term" value="F:pyridoxal phosphate binding"/>
    <property type="evidence" value="ECO:0007669"/>
    <property type="project" value="InterPro"/>
</dbReference>
<dbReference type="AlphaFoldDB" id="A0A2N3PVT6"/>
<dbReference type="CDD" id="cd00609">
    <property type="entry name" value="AAT_like"/>
    <property type="match status" value="1"/>
</dbReference>
<dbReference type="Pfam" id="PF00155">
    <property type="entry name" value="Aminotran_1_2"/>
    <property type="match status" value="1"/>
</dbReference>
<dbReference type="InterPro" id="IPR036390">
    <property type="entry name" value="WH_DNA-bd_sf"/>
</dbReference>
<dbReference type="Gene3D" id="3.40.640.10">
    <property type="entry name" value="Type I PLP-dependent aspartate aminotransferase-like (Major domain)"/>
    <property type="match status" value="1"/>
</dbReference>
<evidence type="ECO:0000259" key="6">
    <source>
        <dbReference type="PROSITE" id="PS50949"/>
    </source>
</evidence>
<dbReference type="SMART" id="SM00345">
    <property type="entry name" value="HTH_GNTR"/>
    <property type="match status" value="1"/>
</dbReference>
<evidence type="ECO:0000256" key="3">
    <source>
        <dbReference type="ARBA" id="ARBA00023015"/>
    </source>
</evidence>
<dbReference type="SUPFAM" id="SSF53383">
    <property type="entry name" value="PLP-dependent transferases"/>
    <property type="match status" value="1"/>
</dbReference>
<keyword evidence="2" id="KW-0663">Pyridoxal phosphate</keyword>
<dbReference type="RefSeq" id="WP_101250558.1">
    <property type="nucleotide sequence ID" value="NZ_PIUM01000010.1"/>
</dbReference>
<keyword evidence="5" id="KW-0804">Transcription</keyword>
<accession>A0A2N3PVT6</accession>
<dbReference type="Proteomes" id="UP000233293">
    <property type="component" value="Unassembled WGS sequence"/>
</dbReference>
<dbReference type="GO" id="GO:0003700">
    <property type="term" value="F:DNA-binding transcription factor activity"/>
    <property type="evidence" value="ECO:0007669"/>
    <property type="project" value="InterPro"/>
</dbReference>
<dbReference type="PANTHER" id="PTHR46577">
    <property type="entry name" value="HTH-TYPE TRANSCRIPTIONAL REGULATORY PROTEIN GABR"/>
    <property type="match status" value="1"/>
</dbReference>
<evidence type="ECO:0000256" key="1">
    <source>
        <dbReference type="ARBA" id="ARBA00005384"/>
    </source>
</evidence>
<comment type="similarity">
    <text evidence="1">In the C-terminal section; belongs to the class-I pyridoxal-phosphate-dependent aminotransferase family.</text>
</comment>
<feature type="domain" description="HTH gntR-type" evidence="6">
    <location>
        <begin position="13"/>
        <end position="81"/>
    </location>
</feature>
<evidence type="ECO:0000256" key="5">
    <source>
        <dbReference type="ARBA" id="ARBA00023163"/>
    </source>
</evidence>
<dbReference type="InterPro" id="IPR036388">
    <property type="entry name" value="WH-like_DNA-bd_sf"/>
</dbReference>
<gene>
    <name evidence="7" type="ORF">CWS72_10485</name>
</gene>
<sequence length="492" mass="54034">MHLPIELDRDRAEPLQNQLYEQLRGLIIARRLKSNSRLVATRFLAEKLGISRTTVLLAYERLISEGYLETRPAVGTFVCAVLPDLVPAPQINDNRVDDLPQTELRPPLFQSRMPVGEPVEPALIDFWGGPDFRIFPLKIWQRITQHVLECYGKGISRPPPSAGIDPLRGAIADWLAAQRGIIVDRDQIIIVAGAQQAYNIAARLFLQRGDRVVIETPGHAGASFLFESLGATQHPVPVDEHGLLVDALPDGSTSLAYVTPSHQNPIGGTLPLERREALIEWARGAGAYLIEDDCDGDFRYRGMGPPSLKSLDPYGLVLYTGTFSKTLGAGLRLGYMVVPQELVASTVAVKTLLDNGSPWLEQMVLAEFIASGEYDRHLRRVRKTYLERRDCLIAALRLHFGDVQLAGVDTGTHLTWLLPASLPSAPAVQEAARQRGIGVYTVSESEIGGRPATLYTENALLLGYSSLEERQIRDGIAGLAAALRDHRRAATG</sequence>
<organism evidence="7 8">
    <name type="scientific">Telmatospirillum siberiense</name>
    <dbReference type="NCBI Taxonomy" id="382514"/>
    <lineage>
        <taxon>Bacteria</taxon>
        <taxon>Pseudomonadati</taxon>
        <taxon>Pseudomonadota</taxon>
        <taxon>Alphaproteobacteria</taxon>
        <taxon>Rhodospirillales</taxon>
        <taxon>Rhodospirillaceae</taxon>
        <taxon>Telmatospirillum</taxon>
    </lineage>
</organism>
<reference evidence="8" key="1">
    <citation type="submission" date="2017-12" db="EMBL/GenBank/DDBJ databases">
        <title>Draft genome sequence of Telmatospirillum siberiense 26-4b1T, an acidotolerant peatland alphaproteobacterium potentially involved in sulfur cycling.</title>
        <authorList>
            <person name="Hausmann B."/>
            <person name="Pjevac P."/>
            <person name="Schreck K."/>
            <person name="Herbold C.W."/>
            <person name="Daims H."/>
            <person name="Wagner M."/>
            <person name="Pester M."/>
            <person name="Loy A."/>
        </authorList>
    </citation>
    <scope>NUCLEOTIDE SEQUENCE [LARGE SCALE GENOMIC DNA]</scope>
    <source>
        <strain evidence="8">26-4b1</strain>
    </source>
</reference>
<dbReference type="Gene3D" id="1.10.10.10">
    <property type="entry name" value="Winged helix-like DNA-binding domain superfamily/Winged helix DNA-binding domain"/>
    <property type="match status" value="1"/>
</dbReference>
<dbReference type="CDD" id="cd07377">
    <property type="entry name" value="WHTH_GntR"/>
    <property type="match status" value="1"/>
</dbReference>
<dbReference type="Pfam" id="PF00392">
    <property type="entry name" value="GntR"/>
    <property type="match status" value="1"/>
</dbReference>
<dbReference type="SUPFAM" id="SSF46785">
    <property type="entry name" value="Winged helix' DNA-binding domain"/>
    <property type="match status" value="1"/>
</dbReference>
<protein>
    <submittedName>
        <fullName evidence="7">Transcriptional regulator</fullName>
    </submittedName>
</protein>
<dbReference type="InterPro" id="IPR015424">
    <property type="entry name" value="PyrdxlP-dep_Trfase"/>
</dbReference>
<comment type="caution">
    <text evidence="7">The sequence shown here is derived from an EMBL/GenBank/DDBJ whole genome shotgun (WGS) entry which is preliminary data.</text>
</comment>
<evidence type="ECO:0000313" key="7">
    <source>
        <dbReference type="EMBL" id="PKU24522.1"/>
    </source>
</evidence>
<evidence type="ECO:0000256" key="2">
    <source>
        <dbReference type="ARBA" id="ARBA00022898"/>
    </source>
</evidence>
<keyword evidence="4" id="KW-0238">DNA-binding</keyword>